<protein>
    <recommendedName>
        <fullName evidence="4">Secreted protein</fullName>
    </recommendedName>
</protein>
<organism evidence="2 3">
    <name type="scientific">Plantactinospora endophytica</name>
    <dbReference type="NCBI Taxonomy" id="673535"/>
    <lineage>
        <taxon>Bacteria</taxon>
        <taxon>Bacillati</taxon>
        <taxon>Actinomycetota</taxon>
        <taxon>Actinomycetes</taxon>
        <taxon>Micromonosporales</taxon>
        <taxon>Micromonosporaceae</taxon>
        <taxon>Plantactinospora</taxon>
    </lineage>
</organism>
<keyword evidence="1" id="KW-0732">Signal</keyword>
<dbReference type="Proteomes" id="UP000646749">
    <property type="component" value="Unassembled WGS sequence"/>
</dbReference>
<name>A0ABQ4DRP4_9ACTN</name>
<dbReference type="PROSITE" id="PS51318">
    <property type="entry name" value="TAT"/>
    <property type="match status" value="1"/>
</dbReference>
<gene>
    <name evidence="2" type="ORF">Pen02_00570</name>
</gene>
<feature type="signal peptide" evidence="1">
    <location>
        <begin position="1"/>
        <end position="46"/>
    </location>
</feature>
<keyword evidence="3" id="KW-1185">Reference proteome</keyword>
<comment type="caution">
    <text evidence="2">The sequence shown here is derived from an EMBL/GenBank/DDBJ whole genome shotgun (WGS) entry which is preliminary data.</text>
</comment>
<dbReference type="EMBL" id="BONW01000001">
    <property type="protein sequence ID" value="GIG85121.1"/>
    <property type="molecule type" value="Genomic_DNA"/>
</dbReference>
<dbReference type="InterPro" id="IPR006311">
    <property type="entry name" value="TAT_signal"/>
</dbReference>
<reference evidence="2 3" key="1">
    <citation type="submission" date="2021-01" db="EMBL/GenBank/DDBJ databases">
        <title>Whole genome shotgun sequence of Plantactinospora endophytica NBRC 110450.</title>
        <authorList>
            <person name="Komaki H."/>
            <person name="Tamura T."/>
        </authorList>
    </citation>
    <scope>NUCLEOTIDE SEQUENCE [LARGE SCALE GENOMIC DNA]</scope>
    <source>
        <strain evidence="2 3">NBRC 110450</strain>
    </source>
</reference>
<evidence type="ECO:0000256" key="1">
    <source>
        <dbReference type="SAM" id="SignalP"/>
    </source>
</evidence>
<dbReference type="RefSeq" id="WP_203863839.1">
    <property type="nucleotide sequence ID" value="NZ_BONW01000001.1"/>
</dbReference>
<sequence length="172" mass="18396">MVTSTVRSAGSPPQAVTMSRRTGLALALAAAVTGAVALAGADPAQAGPLVCGQEYAEFYQTTADGRWRGPGSDSRSPRDIVLSTNDLERRYLALSGVQRPRRTMRFTFVDENDIVIRTVETTPSDTGAVRPFVIAWDAPVGSRVRVYAVIHTRCGGDDVIREVYVGAVNTTP</sequence>
<evidence type="ECO:0000313" key="3">
    <source>
        <dbReference type="Proteomes" id="UP000646749"/>
    </source>
</evidence>
<evidence type="ECO:0000313" key="2">
    <source>
        <dbReference type="EMBL" id="GIG85121.1"/>
    </source>
</evidence>
<proteinExistence type="predicted"/>
<feature type="chain" id="PRO_5045315935" description="Secreted protein" evidence="1">
    <location>
        <begin position="47"/>
        <end position="172"/>
    </location>
</feature>
<accession>A0ABQ4DRP4</accession>
<evidence type="ECO:0008006" key="4">
    <source>
        <dbReference type="Google" id="ProtNLM"/>
    </source>
</evidence>